<keyword evidence="1" id="KW-0472">Membrane</keyword>
<dbReference type="EMBL" id="CP010849">
    <property type="protein sequence ID" value="AJP00318.1"/>
    <property type="molecule type" value="Genomic_DNA"/>
</dbReference>
<dbReference type="RefSeq" id="WP_044378228.1">
    <property type="nucleotide sequence ID" value="NZ_CP010849.1"/>
</dbReference>
<dbReference type="AlphaFoldDB" id="A0A0C5FRM6"/>
<feature type="transmembrane region" description="Helical" evidence="1">
    <location>
        <begin position="117"/>
        <end position="139"/>
    </location>
</feature>
<evidence type="ECO:0000256" key="1">
    <source>
        <dbReference type="SAM" id="Phobius"/>
    </source>
</evidence>
<dbReference type="STRING" id="477245.TU94_00895"/>
<dbReference type="OrthoDB" id="5198675at2"/>
<accession>A0A0C5FRM6</accession>
<feature type="transmembrane region" description="Helical" evidence="1">
    <location>
        <begin position="90"/>
        <end position="111"/>
    </location>
</feature>
<gene>
    <name evidence="2" type="ORF">TU94_00895</name>
</gene>
<keyword evidence="1" id="KW-0812">Transmembrane</keyword>
<proteinExistence type="predicted"/>
<keyword evidence="3" id="KW-1185">Reference proteome</keyword>
<feature type="transmembrane region" description="Helical" evidence="1">
    <location>
        <begin position="58"/>
        <end position="78"/>
    </location>
</feature>
<organism evidence="2 3">
    <name type="scientific">Streptomyces cyaneogriseus subsp. noncyanogenus</name>
    <dbReference type="NCBI Taxonomy" id="477245"/>
    <lineage>
        <taxon>Bacteria</taxon>
        <taxon>Bacillati</taxon>
        <taxon>Actinomycetota</taxon>
        <taxon>Actinomycetes</taxon>
        <taxon>Kitasatosporales</taxon>
        <taxon>Streptomycetaceae</taxon>
        <taxon>Streptomyces</taxon>
    </lineage>
</organism>
<dbReference type="HOGENOM" id="CLU_134369_3_0_11"/>
<reference evidence="2 3" key="1">
    <citation type="submission" date="2015-02" db="EMBL/GenBank/DDBJ databases">
        <title>Genome sequence of thermotolerant Streptomyces cyaneogriseus subsp. Noncyanogenus NMWT1, the producer of nematocidal antibiotics nemadectin.</title>
        <authorList>
            <person name="Wang H."/>
            <person name="Li C."/>
            <person name="Xiang W."/>
            <person name="Wang X."/>
        </authorList>
    </citation>
    <scope>NUCLEOTIDE SEQUENCE [LARGE SCALE GENOMIC DNA]</scope>
    <source>
        <strain evidence="2 3">NMWT 1</strain>
    </source>
</reference>
<dbReference type="KEGG" id="scw:TU94_00895"/>
<dbReference type="PATRIC" id="fig|477245.3.peg.210"/>
<name>A0A0C5FRM6_9ACTN</name>
<keyword evidence="1" id="KW-1133">Transmembrane helix</keyword>
<dbReference type="Proteomes" id="UP000032234">
    <property type="component" value="Chromosome"/>
</dbReference>
<sequence>MTTNQATGLVGAPAAGTAAAARPLRLFLALDAAVTGACGLIYLLAASPVGRLFDLDSAFLRGTGVFLTLYGIAVAALAARPLPPAAATKAVIEVNALWAVASIAAVLFGWVDANTVGTVWIPLQALVVAGFAVLQFSGLRKAHG</sequence>
<feature type="transmembrane region" description="Helical" evidence="1">
    <location>
        <begin position="26"/>
        <end position="46"/>
    </location>
</feature>
<protein>
    <submittedName>
        <fullName evidence="2">Membrane protein</fullName>
    </submittedName>
</protein>
<evidence type="ECO:0000313" key="2">
    <source>
        <dbReference type="EMBL" id="AJP00318.1"/>
    </source>
</evidence>
<evidence type="ECO:0000313" key="3">
    <source>
        <dbReference type="Proteomes" id="UP000032234"/>
    </source>
</evidence>